<keyword evidence="1" id="KW-0449">Lipoprotein</keyword>
<evidence type="ECO:0000313" key="2">
    <source>
        <dbReference type="Proteomes" id="UP001649381"/>
    </source>
</evidence>
<evidence type="ECO:0000313" key="1">
    <source>
        <dbReference type="EMBL" id="MCF6137342.1"/>
    </source>
</evidence>
<dbReference type="RefSeq" id="WP_236332848.1">
    <property type="nucleotide sequence ID" value="NZ_JAKIJS010000001.1"/>
</dbReference>
<protein>
    <submittedName>
        <fullName evidence="1">YhcN/YlaJ family sporulation lipoprotein</fullName>
    </submittedName>
</protein>
<sequence length="147" mass="16779">MIQVKKMFLVPAIIMIIVLGGCKEEQSSDMKNTISTKELSVQESSSIHEEIKKVNGVDDVKLIHSKDQLLVAIKITTMDRFRIEEIQHKVQKKLDAAYPEMDVTISPDKKIFMKIGELESKQSEKSLTERDIHKKVRSLIKLSKDKG</sequence>
<dbReference type="InterPro" id="IPR019076">
    <property type="entry name" value="Spore_lipoprot_YhcN/YlaJ-like"/>
</dbReference>
<keyword evidence="2" id="KW-1185">Reference proteome</keyword>
<organism evidence="1 2">
    <name type="scientific">Pseudalkalibacillus berkeleyi</name>
    <dbReference type="NCBI Taxonomy" id="1069813"/>
    <lineage>
        <taxon>Bacteria</taxon>
        <taxon>Bacillati</taxon>
        <taxon>Bacillota</taxon>
        <taxon>Bacilli</taxon>
        <taxon>Bacillales</taxon>
        <taxon>Fictibacillaceae</taxon>
        <taxon>Pseudalkalibacillus</taxon>
    </lineage>
</organism>
<name>A0ABS9GX20_9BACL</name>
<dbReference type="InterPro" id="IPR036837">
    <property type="entry name" value="Cation_efflux_CTD_sf"/>
</dbReference>
<dbReference type="PROSITE" id="PS51257">
    <property type="entry name" value="PROKAR_LIPOPROTEIN"/>
    <property type="match status" value="1"/>
</dbReference>
<dbReference type="EMBL" id="JAKIJS010000001">
    <property type="protein sequence ID" value="MCF6137342.1"/>
    <property type="molecule type" value="Genomic_DNA"/>
</dbReference>
<dbReference type="SUPFAM" id="SSF160240">
    <property type="entry name" value="Cation efflux protein cytoplasmic domain-like"/>
    <property type="match status" value="1"/>
</dbReference>
<dbReference type="Pfam" id="PF09580">
    <property type="entry name" value="Spore_YhcN_YlaJ"/>
    <property type="match status" value="1"/>
</dbReference>
<accession>A0ABS9GX20</accession>
<reference evidence="1 2" key="1">
    <citation type="submission" date="2022-01" db="EMBL/GenBank/DDBJ databases">
        <title>Alkalihalobacillus sp. EGI L200015, a novel bacterium isolated from a salt lake sediment.</title>
        <authorList>
            <person name="Gao L."/>
            <person name="Fang B.-Z."/>
            <person name="Li W.-J."/>
        </authorList>
    </citation>
    <scope>NUCLEOTIDE SEQUENCE [LARGE SCALE GENOMIC DNA]</scope>
    <source>
        <strain evidence="1 2">KCTC 12718</strain>
    </source>
</reference>
<gene>
    <name evidence="1" type="ORF">L2716_06330</name>
</gene>
<comment type="caution">
    <text evidence="1">The sequence shown here is derived from an EMBL/GenBank/DDBJ whole genome shotgun (WGS) entry which is preliminary data.</text>
</comment>
<proteinExistence type="predicted"/>
<dbReference type="Proteomes" id="UP001649381">
    <property type="component" value="Unassembled WGS sequence"/>
</dbReference>